<dbReference type="OMA" id="GIHKWIA"/>
<dbReference type="CDD" id="cd12951">
    <property type="entry name" value="RRP7_Rrp7A"/>
    <property type="match status" value="1"/>
</dbReference>
<dbReference type="PROSITE" id="PS50102">
    <property type="entry name" value="RRM"/>
    <property type="match status" value="1"/>
</dbReference>
<dbReference type="KEGG" id="lgi:LOTGIDRAFT_229333"/>
<keyword evidence="5" id="KW-1185">Reference proteome</keyword>
<dbReference type="InterPro" id="IPR040447">
    <property type="entry name" value="RRM_Rrp7"/>
</dbReference>
<dbReference type="PANTHER" id="PTHR13191:SF0">
    <property type="entry name" value="RIBOSOMAL RNA-PROCESSING PROTEIN 7 HOMOLOG A-RELATED"/>
    <property type="match status" value="1"/>
</dbReference>
<evidence type="ECO:0000256" key="1">
    <source>
        <dbReference type="ARBA" id="ARBA00006110"/>
    </source>
</evidence>
<dbReference type="InterPro" id="IPR040446">
    <property type="entry name" value="RRP7"/>
</dbReference>
<organism evidence="4 5">
    <name type="scientific">Lottia gigantea</name>
    <name type="common">Giant owl limpet</name>
    <dbReference type="NCBI Taxonomy" id="225164"/>
    <lineage>
        <taxon>Eukaryota</taxon>
        <taxon>Metazoa</taxon>
        <taxon>Spiralia</taxon>
        <taxon>Lophotrochozoa</taxon>
        <taxon>Mollusca</taxon>
        <taxon>Gastropoda</taxon>
        <taxon>Patellogastropoda</taxon>
        <taxon>Lottioidea</taxon>
        <taxon>Lottiidae</taxon>
        <taxon>Lottia</taxon>
    </lineage>
</organism>
<evidence type="ECO:0000259" key="3">
    <source>
        <dbReference type="PROSITE" id="PS50102"/>
    </source>
</evidence>
<dbReference type="HOGENOM" id="CLU_036234_2_0_1"/>
<dbReference type="CDD" id="cd12294">
    <property type="entry name" value="RRM_Rrp7A"/>
    <property type="match status" value="1"/>
</dbReference>
<comment type="similarity">
    <text evidence="1">Belongs to the RRP7 family.</text>
</comment>
<dbReference type="Proteomes" id="UP000030746">
    <property type="component" value="Unassembled WGS sequence"/>
</dbReference>
<dbReference type="GeneID" id="20247969"/>
<dbReference type="PANTHER" id="PTHR13191">
    <property type="entry name" value="RIBOSOMAL RNA PROCESSING PROTEIN 7-RELATED"/>
    <property type="match status" value="1"/>
</dbReference>
<accession>V3ZX42</accession>
<evidence type="ECO:0000313" key="4">
    <source>
        <dbReference type="EMBL" id="ESO87195.1"/>
    </source>
</evidence>
<reference evidence="4 5" key="1">
    <citation type="journal article" date="2013" name="Nature">
        <title>Insights into bilaterian evolution from three spiralian genomes.</title>
        <authorList>
            <person name="Simakov O."/>
            <person name="Marletaz F."/>
            <person name="Cho S.J."/>
            <person name="Edsinger-Gonzales E."/>
            <person name="Havlak P."/>
            <person name="Hellsten U."/>
            <person name="Kuo D.H."/>
            <person name="Larsson T."/>
            <person name="Lv J."/>
            <person name="Arendt D."/>
            <person name="Savage R."/>
            <person name="Osoegawa K."/>
            <person name="de Jong P."/>
            <person name="Grimwood J."/>
            <person name="Chapman J.A."/>
            <person name="Shapiro H."/>
            <person name="Aerts A."/>
            <person name="Otillar R.P."/>
            <person name="Terry A.Y."/>
            <person name="Boore J.L."/>
            <person name="Grigoriev I.V."/>
            <person name="Lindberg D.R."/>
            <person name="Seaver E.C."/>
            <person name="Weisblat D.A."/>
            <person name="Putnam N.H."/>
            <person name="Rokhsar D.S."/>
        </authorList>
    </citation>
    <scope>NUCLEOTIDE SEQUENCE [LARGE SCALE GENOMIC DNA]</scope>
</reference>
<dbReference type="RefSeq" id="XP_009062143.1">
    <property type="nucleotide sequence ID" value="XM_009063895.1"/>
</dbReference>
<keyword evidence="2" id="KW-0694">RNA-binding</keyword>
<evidence type="ECO:0000256" key="2">
    <source>
        <dbReference type="PROSITE-ProRule" id="PRU00176"/>
    </source>
</evidence>
<dbReference type="GO" id="GO:0006364">
    <property type="term" value="P:rRNA processing"/>
    <property type="evidence" value="ECO:0007669"/>
    <property type="project" value="TreeGrafter"/>
</dbReference>
<dbReference type="OrthoDB" id="5390at2759"/>
<dbReference type="GO" id="GO:0032545">
    <property type="term" value="C:CURI complex"/>
    <property type="evidence" value="ECO:0007669"/>
    <property type="project" value="TreeGrafter"/>
</dbReference>
<dbReference type="InterPro" id="IPR012677">
    <property type="entry name" value="Nucleotide-bd_a/b_plait_sf"/>
</dbReference>
<dbReference type="AlphaFoldDB" id="V3ZX42"/>
<dbReference type="EMBL" id="KB202953">
    <property type="protein sequence ID" value="ESO87195.1"/>
    <property type="molecule type" value="Genomic_DNA"/>
</dbReference>
<proteinExistence type="inferred from homology"/>
<dbReference type="InterPro" id="IPR000504">
    <property type="entry name" value="RRM_dom"/>
</dbReference>
<dbReference type="InterPro" id="IPR034890">
    <property type="entry name" value="Rrp7A_RRM"/>
</dbReference>
<dbReference type="GO" id="GO:0000028">
    <property type="term" value="P:ribosomal small subunit assembly"/>
    <property type="evidence" value="ECO:0007669"/>
    <property type="project" value="TreeGrafter"/>
</dbReference>
<evidence type="ECO:0000313" key="5">
    <source>
        <dbReference type="Proteomes" id="UP000030746"/>
    </source>
</evidence>
<dbReference type="Gene3D" id="3.30.70.330">
    <property type="match status" value="1"/>
</dbReference>
<dbReference type="Pfam" id="PF17799">
    <property type="entry name" value="RRM_Rrp7"/>
    <property type="match status" value="1"/>
</dbReference>
<sequence>MECLISVKRTHTRKMETSGKTREAVLVKDFTVVPIKFEESSCACHNIYFKEHSLHREDTKPKGRTLFITNIPPYCTTEVLHRLFSQFGNIQAAFFSEDEKPQNKSRRNKIQLKNSFIENISTKGFKTAYVLYRDKNSIVRALKASYDKPFIISTPTQPVLTGLRKWQKEYEVKHTDWNELQEEIDEYMKGYDSSLSKKIEEEKEKEGVADEEGWVTVTKHGKLKPTSRTEVNQRKLTKKDRKKKKERELLNFYTFQIKQEKQDRIAALRQKFEEDKVKIAQMKSARKFKPY</sequence>
<dbReference type="GO" id="GO:0034456">
    <property type="term" value="C:UTP-C complex"/>
    <property type="evidence" value="ECO:0007669"/>
    <property type="project" value="TreeGrafter"/>
</dbReference>
<dbReference type="CTD" id="20247969"/>
<dbReference type="InterPro" id="IPR024326">
    <property type="entry name" value="RRP7_C"/>
</dbReference>
<dbReference type="SMART" id="SM00360">
    <property type="entry name" value="RRM"/>
    <property type="match status" value="1"/>
</dbReference>
<dbReference type="InterPro" id="IPR035979">
    <property type="entry name" value="RBD_domain_sf"/>
</dbReference>
<protein>
    <recommendedName>
        <fullName evidence="3">RRM domain-containing protein</fullName>
    </recommendedName>
</protein>
<dbReference type="GO" id="GO:0003723">
    <property type="term" value="F:RNA binding"/>
    <property type="evidence" value="ECO:0007669"/>
    <property type="project" value="UniProtKB-UniRule"/>
</dbReference>
<dbReference type="STRING" id="225164.V3ZX42"/>
<dbReference type="Gene3D" id="6.10.250.1770">
    <property type="match status" value="1"/>
</dbReference>
<dbReference type="Pfam" id="PF12923">
    <property type="entry name" value="RRP7"/>
    <property type="match status" value="1"/>
</dbReference>
<feature type="domain" description="RRM" evidence="3">
    <location>
        <begin position="64"/>
        <end position="147"/>
    </location>
</feature>
<name>V3ZX42_LOTGI</name>
<dbReference type="SUPFAM" id="SSF54928">
    <property type="entry name" value="RNA-binding domain, RBD"/>
    <property type="match status" value="1"/>
</dbReference>
<gene>
    <name evidence="4" type="ORF">LOTGIDRAFT_229333</name>
</gene>